<dbReference type="PANTHER" id="PTHR24252">
    <property type="entry name" value="ACROSIN-RELATED"/>
    <property type="match status" value="1"/>
</dbReference>
<proteinExistence type="inferred from homology"/>
<dbReference type="InterPro" id="IPR009003">
    <property type="entry name" value="Peptidase_S1_PA"/>
</dbReference>
<keyword evidence="2" id="KW-1015">Disulfide bond</keyword>
<name>A0AAN9ADT8_HALRR</name>
<dbReference type="FunFam" id="2.40.10.10:FF:000028">
    <property type="entry name" value="Serine protease easter"/>
    <property type="match status" value="1"/>
</dbReference>
<comment type="similarity">
    <text evidence="4">Belongs to the peptidase S1 family. CLIP subfamily.</text>
</comment>
<dbReference type="SMART" id="SM00680">
    <property type="entry name" value="CLIP"/>
    <property type="match status" value="1"/>
</dbReference>
<dbReference type="PROSITE" id="PS50240">
    <property type="entry name" value="TRYPSIN_DOM"/>
    <property type="match status" value="1"/>
</dbReference>
<dbReference type="InterPro" id="IPR043504">
    <property type="entry name" value="Peptidase_S1_PA_chymotrypsin"/>
</dbReference>
<organism evidence="6 7">
    <name type="scientific">Halocaridina rubra</name>
    <name type="common">Hawaiian red shrimp</name>
    <dbReference type="NCBI Taxonomy" id="373956"/>
    <lineage>
        <taxon>Eukaryota</taxon>
        <taxon>Metazoa</taxon>
        <taxon>Ecdysozoa</taxon>
        <taxon>Arthropoda</taxon>
        <taxon>Crustacea</taxon>
        <taxon>Multicrustacea</taxon>
        <taxon>Malacostraca</taxon>
        <taxon>Eumalacostraca</taxon>
        <taxon>Eucarida</taxon>
        <taxon>Decapoda</taxon>
        <taxon>Pleocyemata</taxon>
        <taxon>Caridea</taxon>
        <taxon>Atyoidea</taxon>
        <taxon>Atyidae</taxon>
        <taxon>Halocaridina</taxon>
    </lineage>
</organism>
<keyword evidence="7" id="KW-1185">Reference proteome</keyword>
<dbReference type="GO" id="GO:0004252">
    <property type="term" value="F:serine-type endopeptidase activity"/>
    <property type="evidence" value="ECO:0007669"/>
    <property type="project" value="InterPro"/>
</dbReference>
<keyword evidence="1" id="KW-0732">Signal</keyword>
<protein>
    <submittedName>
        <fullName evidence="6">Chymotrypsin-like elastase member 2A</fullName>
    </submittedName>
</protein>
<evidence type="ECO:0000256" key="1">
    <source>
        <dbReference type="ARBA" id="ARBA00022729"/>
    </source>
</evidence>
<dbReference type="SMART" id="SM00020">
    <property type="entry name" value="Tryp_SPc"/>
    <property type="match status" value="1"/>
</dbReference>
<dbReference type="InterPro" id="IPR001254">
    <property type="entry name" value="Trypsin_dom"/>
</dbReference>
<evidence type="ECO:0000313" key="7">
    <source>
        <dbReference type="Proteomes" id="UP001381693"/>
    </source>
</evidence>
<feature type="domain" description="Peptidase S1" evidence="5">
    <location>
        <begin position="185"/>
        <end position="355"/>
    </location>
</feature>
<gene>
    <name evidence="6" type="primary">CELA2A</name>
    <name evidence="6" type="ORF">SK128_026962</name>
</gene>
<evidence type="ECO:0000256" key="4">
    <source>
        <dbReference type="ARBA" id="ARBA00024195"/>
    </source>
</evidence>
<comment type="caution">
    <text evidence="6">The sequence shown here is derived from an EMBL/GenBank/DDBJ whole genome shotgun (WGS) entry which is preliminary data.</text>
</comment>
<dbReference type="InterPro" id="IPR018114">
    <property type="entry name" value="TRYPSIN_HIS"/>
</dbReference>
<evidence type="ECO:0000259" key="5">
    <source>
        <dbReference type="PROSITE" id="PS50240"/>
    </source>
</evidence>
<accession>A0AAN9ADT8</accession>
<sequence>MLSLSVDPERCYIFNILVNTLRGTVLFLSCEYPQLFIFIKDLVTGHESQNENTCASGIHVINSSIKMSTMHRLRYLRLVATLVLILNATISAPHTVGKSCIPKGGGTGECRELFSCPAVVKTFRRERPKLCGFQGIAPIVCCPKPIDSREPPTSRPTITTTGPSTINFECGRRNGRTRPPIRSDVVGGVESSPNSWPWMAALGRVETRGHVTWFCDGVLISPEFVLTAAHCVAYSRTDIVKLGGHNLRIRDAKAVDVGISTTIFHPEYKLASAKHDLAILRLANPVSLSNRISPVCLPWTETDSPDLIGRSLTLTGWGATSFGGPMSNVLREVVVNVFPPEQCDASYSRLRDYTT</sequence>
<reference evidence="6 7" key="1">
    <citation type="submission" date="2023-11" db="EMBL/GenBank/DDBJ databases">
        <title>Halocaridina rubra genome assembly.</title>
        <authorList>
            <person name="Smith C."/>
        </authorList>
    </citation>
    <scope>NUCLEOTIDE SEQUENCE [LARGE SCALE GENOMIC DNA]</scope>
    <source>
        <strain evidence="6">EP-1</strain>
        <tissue evidence="6">Whole</tissue>
    </source>
</reference>
<dbReference type="Proteomes" id="UP001381693">
    <property type="component" value="Unassembled WGS sequence"/>
</dbReference>
<dbReference type="PRINTS" id="PR00722">
    <property type="entry name" value="CHYMOTRYPSIN"/>
</dbReference>
<feature type="non-terminal residue" evidence="6">
    <location>
        <position position="355"/>
    </location>
</feature>
<dbReference type="CDD" id="cd00190">
    <property type="entry name" value="Tryp_SPc"/>
    <property type="match status" value="1"/>
</dbReference>
<dbReference type="EMBL" id="JAXCGZ010003945">
    <property type="protein sequence ID" value="KAK7082615.1"/>
    <property type="molecule type" value="Genomic_DNA"/>
</dbReference>
<dbReference type="InterPro" id="IPR001314">
    <property type="entry name" value="Peptidase_S1A"/>
</dbReference>
<keyword evidence="3" id="KW-0325">Glycoprotein</keyword>
<dbReference type="GO" id="GO:0006508">
    <property type="term" value="P:proteolysis"/>
    <property type="evidence" value="ECO:0007669"/>
    <property type="project" value="InterPro"/>
</dbReference>
<dbReference type="PANTHER" id="PTHR24252:SF7">
    <property type="entry name" value="HYALIN"/>
    <property type="match status" value="1"/>
</dbReference>
<dbReference type="AlphaFoldDB" id="A0AAN9ADT8"/>
<evidence type="ECO:0000313" key="6">
    <source>
        <dbReference type="EMBL" id="KAK7082615.1"/>
    </source>
</evidence>
<evidence type="ECO:0000256" key="2">
    <source>
        <dbReference type="ARBA" id="ARBA00023157"/>
    </source>
</evidence>
<dbReference type="Gene3D" id="2.40.10.10">
    <property type="entry name" value="Trypsin-like serine proteases"/>
    <property type="match status" value="1"/>
</dbReference>
<dbReference type="PROSITE" id="PS00134">
    <property type="entry name" value="TRYPSIN_HIS"/>
    <property type="match status" value="1"/>
</dbReference>
<dbReference type="SUPFAM" id="SSF50494">
    <property type="entry name" value="Trypsin-like serine proteases"/>
    <property type="match status" value="1"/>
</dbReference>
<dbReference type="Pfam" id="PF00089">
    <property type="entry name" value="Trypsin"/>
    <property type="match status" value="1"/>
</dbReference>
<dbReference type="InterPro" id="IPR022700">
    <property type="entry name" value="CLIP"/>
</dbReference>
<evidence type="ECO:0000256" key="3">
    <source>
        <dbReference type="ARBA" id="ARBA00023180"/>
    </source>
</evidence>